<dbReference type="SMART" id="SM00448">
    <property type="entry name" value="REC"/>
    <property type="match status" value="1"/>
</dbReference>
<dbReference type="AlphaFoldDB" id="A0A2T2N3M4"/>
<feature type="region of interest" description="Disordered" evidence="5">
    <location>
        <begin position="754"/>
        <end position="837"/>
    </location>
</feature>
<dbReference type="PANTHER" id="PTHR45339">
    <property type="entry name" value="HYBRID SIGNAL TRANSDUCTION HISTIDINE KINASE J"/>
    <property type="match status" value="1"/>
</dbReference>
<evidence type="ECO:0000256" key="5">
    <source>
        <dbReference type="SAM" id="MobiDB-lite"/>
    </source>
</evidence>
<dbReference type="FunFam" id="3.40.50.2300:FF:000146">
    <property type="entry name" value="Putative two-component response regulator SSK1p"/>
    <property type="match status" value="1"/>
</dbReference>
<feature type="compositionally biased region" description="Basic and acidic residues" evidence="5">
    <location>
        <begin position="95"/>
        <end position="116"/>
    </location>
</feature>
<dbReference type="Gene3D" id="3.40.50.2300">
    <property type="match status" value="1"/>
</dbReference>
<protein>
    <recommendedName>
        <fullName evidence="6">Response regulatory domain-containing protein</fullName>
    </recommendedName>
</protein>
<reference evidence="7 8" key="1">
    <citation type="journal article" date="2018" name="Front. Microbiol.">
        <title>Genome-Wide Analysis of Corynespora cassiicola Leaf Fall Disease Putative Effectors.</title>
        <authorList>
            <person name="Lopez D."/>
            <person name="Ribeiro S."/>
            <person name="Label P."/>
            <person name="Fumanal B."/>
            <person name="Venisse J.S."/>
            <person name="Kohler A."/>
            <person name="de Oliveira R.R."/>
            <person name="Labutti K."/>
            <person name="Lipzen A."/>
            <person name="Lail K."/>
            <person name="Bauer D."/>
            <person name="Ohm R.A."/>
            <person name="Barry K.W."/>
            <person name="Spatafora J."/>
            <person name="Grigoriev I.V."/>
            <person name="Martin F.M."/>
            <person name="Pujade-Renaud V."/>
        </authorList>
    </citation>
    <scope>NUCLEOTIDE SEQUENCE [LARGE SCALE GENOMIC DNA]</scope>
    <source>
        <strain evidence="7 8">Philippines</strain>
    </source>
</reference>
<feature type="compositionally biased region" description="Low complexity" evidence="5">
    <location>
        <begin position="206"/>
        <end position="222"/>
    </location>
</feature>
<feature type="compositionally biased region" description="Low complexity" evidence="5">
    <location>
        <begin position="21"/>
        <end position="35"/>
    </location>
</feature>
<dbReference type="SUPFAM" id="SSF52172">
    <property type="entry name" value="CheY-like"/>
    <property type="match status" value="1"/>
</dbReference>
<feature type="compositionally biased region" description="Basic and acidic residues" evidence="5">
    <location>
        <begin position="489"/>
        <end position="500"/>
    </location>
</feature>
<keyword evidence="2" id="KW-0902">Two-component regulatory system</keyword>
<dbReference type="STRING" id="1448308.A0A2T2N3M4"/>
<feature type="region of interest" description="Disordered" evidence="5">
    <location>
        <begin position="163"/>
        <end position="225"/>
    </location>
</feature>
<comment type="similarity">
    <text evidence="3">Belongs to the SSK1 family.</text>
</comment>
<evidence type="ECO:0000256" key="2">
    <source>
        <dbReference type="ARBA" id="ARBA00023012"/>
    </source>
</evidence>
<keyword evidence="8" id="KW-1185">Reference proteome</keyword>
<feature type="region of interest" description="Disordered" evidence="5">
    <location>
        <begin position="438"/>
        <end position="553"/>
    </location>
</feature>
<evidence type="ECO:0000259" key="6">
    <source>
        <dbReference type="PROSITE" id="PS50110"/>
    </source>
</evidence>
<feature type="compositionally biased region" description="Low complexity" evidence="5">
    <location>
        <begin position="758"/>
        <end position="774"/>
    </location>
</feature>
<feature type="compositionally biased region" description="Basic and acidic residues" evidence="5">
    <location>
        <begin position="187"/>
        <end position="203"/>
    </location>
</feature>
<dbReference type="PROSITE" id="PS50110">
    <property type="entry name" value="RESPONSE_REGULATORY"/>
    <property type="match status" value="1"/>
</dbReference>
<feature type="compositionally biased region" description="Polar residues" evidence="5">
    <location>
        <begin position="438"/>
        <end position="452"/>
    </location>
</feature>
<dbReference type="InterPro" id="IPR011006">
    <property type="entry name" value="CheY-like_superfamily"/>
</dbReference>
<feature type="compositionally biased region" description="Basic and acidic residues" evidence="5">
    <location>
        <begin position="123"/>
        <end position="132"/>
    </location>
</feature>
<dbReference type="InterPro" id="IPR001789">
    <property type="entry name" value="Sig_transdc_resp-reg_receiver"/>
</dbReference>
<dbReference type="Pfam" id="PF00072">
    <property type="entry name" value="Response_reg"/>
    <property type="match status" value="1"/>
</dbReference>
<feature type="domain" description="Response regulatory" evidence="6">
    <location>
        <begin position="561"/>
        <end position="717"/>
    </location>
</feature>
<dbReference type="OrthoDB" id="21225at2759"/>
<evidence type="ECO:0000256" key="4">
    <source>
        <dbReference type="PROSITE-ProRule" id="PRU00169"/>
    </source>
</evidence>
<proteinExistence type="inferred from homology"/>
<dbReference type="PANTHER" id="PTHR45339:SF1">
    <property type="entry name" value="HYBRID SIGNAL TRANSDUCTION HISTIDINE KINASE J"/>
    <property type="match status" value="1"/>
</dbReference>
<dbReference type="Proteomes" id="UP000240883">
    <property type="component" value="Unassembled WGS sequence"/>
</dbReference>
<gene>
    <name evidence="7" type="ORF">BS50DRAFT_579536</name>
</gene>
<feature type="compositionally biased region" description="Basic residues" evidence="5">
    <location>
        <begin position="453"/>
        <end position="464"/>
    </location>
</feature>
<keyword evidence="1 4" id="KW-0597">Phosphoprotein</keyword>
<evidence type="ECO:0000313" key="7">
    <source>
        <dbReference type="EMBL" id="PSN60021.1"/>
    </source>
</evidence>
<accession>A0A2T2N3M4</accession>
<feature type="compositionally biased region" description="Polar residues" evidence="5">
    <location>
        <begin position="466"/>
        <end position="484"/>
    </location>
</feature>
<name>A0A2T2N3M4_CORCC</name>
<dbReference type="EMBL" id="KZ678151">
    <property type="protein sequence ID" value="PSN60021.1"/>
    <property type="molecule type" value="Genomic_DNA"/>
</dbReference>
<sequence length="837" mass="89701">MGSIKTRLSNARSKLLRRGSHTSATTARSITSSAGSEHHPGLPKPAPSNLRKSISLSKLPAVSQASVRADDDGSATSSAAGQRLSKSEVIGRPTSRTDSEADADDRSSSLAARDRQPSPSRENTTDSSHENHGLPTACPELVIEEPTPISPPALLLPCDQHVRKSAKPTTAPQPEPASDHHHHHHQHAIDVDHAHEHHDDHPSELPARPSVPASSSSKSTPPGLIRRQSLVTTSNAHIVKSLLQPDLVQAAAVGTGPPTASDYFTGASPQLFNPGMMHRKIWVKLARPNASATLVQIREDDLVDDVRDMILRKYANSLGKSFDAPDVTLRIMPRSDTKTSDRLLGPEEEMCRTLDAYYPGGQTVAEALLIEVPQPTRRTPRPSPRPVYFSHHDDSHPYESQSEYFPPMPIANPSPAVVATQHDPKFPLQHPHSIAVLSTGNLPTLPSPGSTRRQLHAARPKYPRHNTASPTTLTGGPSASSVRPVQNRPRHDSSASETKHSASGNASIPTPPVPAEPAVRQNSTPPTPRVASPRPEKKKKKKPEPPSLPAGLLDGSVPPINVLIVEDNMINLRVLGAFMQRLKVRWQRAVNGKEAVEKWRAGGFHLVLMDIQLPLMNGLEATKEIRRLERINSIGVFSSGSNEAPNNRLIDGRYDKELSDKDKLGDKSLFKSPVIIVALTASSLQSDRHEALAAGCNDFLTKPVNFVWLERKVKEWGCMQALIDFDGWRKWKDFAAGPEEGTSTLSASFTSYAPRSRATPAPGSAGAALSPSTAQQAPVGVQTNGTAKEEEKKGKRKSLGVGGPLGGVSPAVKEDASASASGTGSGSGSGGETPEGS</sequence>
<feature type="compositionally biased region" description="Polar residues" evidence="5">
    <location>
        <begin position="1"/>
        <end position="12"/>
    </location>
</feature>
<organism evidence="7 8">
    <name type="scientific">Corynespora cassiicola Philippines</name>
    <dbReference type="NCBI Taxonomy" id="1448308"/>
    <lineage>
        <taxon>Eukaryota</taxon>
        <taxon>Fungi</taxon>
        <taxon>Dikarya</taxon>
        <taxon>Ascomycota</taxon>
        <taxon>Pezizomycotina</taxon>
        <taxon>Dothideomycetes</taxon>
        <taxon>Pleosporomycetidae</taxon>
        <taxon>Pleosporales</taxon>
        <taxon>Corynesporascaceae</taxon>
        <taxon>Corynespora</taxon>
    </lineage>
</organism>
<feature type="compositionally biased region" description="Gly residues" evidence="5">
    <location>
        <begin position="823"/>
        <end position="837"/>
    </location>
</feature>
<feature type="region of interest" description="Disordered" evidence="5">
    <location>
        <begin position="1"/>
        <end position="135"/>
    </location>
</feature>
<dbReference type="CDD" id="cd17546">
    <property type="entry name" value="REC_hyHK_CKI1_RcsC-like"/>
    <property type="match status" value="1"/>
</dbReference>
<evidence type="ECO:0000256" key="3">
    <source>
        <dbReference type="ARBA" id="ARBA00093463"/>
    </source>
</evidence>
<evidence type="ECO:0000313" key="8">
    <source>
        <dbReference type="Proteomes" id="UP000240883"/>
    </source>
</evidence>
<evidence type="ECO:0000256" key="1">
    <source>
        <dbReference type="ARBA" id="ARBA00022553"/>
    </source>
</evidence>
<feature type="modified residue" description="4-aspartylphosphate" evidence="4">
    <location>
        <position position="610"/>
    </location>
</feature>
<dbReference type="GO" id="GO:0000156">
    <property type="term" value="F:phosphorelay response regulator activity"/>
    <property type="evidence" value="ECO:0007669"/>
    <property type="project" value="UniProtKB-ARBA"/>
</dbReference>
<feature type="region of interest" description="Disordered" evidence="5">
    <location>
        <begin position="374"/>
        <end position="402"/>
    </location>
</feature>